<protein>
    <submittedName>
        <fullName evidence="1">Uncharacterized protein</fullName>
    </submittedName>
</protein>
<dbReference type="EMBL" id="CM001023">
    <property type="protein sequence ID" value="EAZ81692.1"/>
    <property type="molecule type" value="Genomic_DNA"/>
</dbReference>
<dbReference type="STRING" id="388413.ALPR1_00585"/>
<reference evidence="1 2" key="1">
    <citation type="journal article" date="2011" name="J. Bacteriol.">
        <title>Complete genome sequence of Algoriphagus sp. PR1, bacterial prey of a colony-forming choanoflagellate.</title>
        <authorList>
            <person name="Alegado R.A."/>
            <person name="Ferriera S."/>
            <person name="Nusbaum C."/>
            <person name="Young S.K."/>
            <person name="Zeng Q."/>
            <person name="Imamovic A."/>
            <person name="Fairclough S.R."/>
            <person name="King N."/>
        </authorList>
    </citation>
    <scope>NUCLEOTIDE SEQUENCE [LARGE SCALE GENOMIC DNA]</scope>
    <source>
        <strain evidence="1 2">PR1</strain>
    </source>
</reference>
<gene>
    <name evidence="1" type="ORF">ALPR1_00585</name>
</gene>
<evidence type="ECO:0000313" key="2">
    <source>
        <dbReference type="Proteomes" id="UP000003919"/>
    </source>
</evidence>
<organism evidence="1 2">
    <name type="scientific">Algoriphagus machipongonensis</name>
    <dbReference type="NCBI Taxonomy" id="388413"/>
    <lineage>
        <taxon>Bacteria</taxon>
        <taxon>Pseudomonadati</taxon>
        <taxon>Bacteroidota</taxon>
        <taxon>Cytophagia</taxon>
        <taxon>Cytophagales</taxon>
        <taxon>Cyclobacteriaceae</taxon>
        <taxon>Algoriphagus</taxon>
    </lineage>
</organism>
<name>A3HU70_9BACT</name>
<comment type="caution">
    <text evidence="1">The sequence shown here is derived from an EMBL/GenBank/DDBJ whole genome shotgun (WGS) entry which is preliminary data.</text>
</comment>
<dbReference type="Gene3D" id="1.10.1220.170">
    <property type="match status" value="1"/>
</dbReference>
<dbReference type="RefSeq" id="WP_008197669.1">
    <property type="nucleotide sequence ID" value="NZ_CM001023.1"/>
</dbReference>
<keyword evidence="2" id="KW-1185">Reference proteome</keyword>
<sequence>MSIAEIKLDLITWLSKLDDTQVLDEISQLKKQFLQEKYNKSLQPMSKEELRDSLAEAEADYVNGRIISQEDLEKRIKEGRVL</sequence>
<proteinExistence type="predicted"/>
<dbReference type="AlphaFoldDB" id="A3HU70"/>
<dbReference type="EMBL" id="AAXU02000001">
    <property type="protein sequence ID" value="EAZ81692.1"/>
    <property type="molecule type" value="Genomic_DNA"/>
</dbReference>
<dbReference type="Proteomes" id="UP000003919">
    <property type="component" value="Chromosome"/>
</dbReference>
<evidence type="ECO:0000313" key="1">
    <source>
        <dbReference type="EMBL" id="EAZ81692.1"/>
    </source>
</evidence>
<dbReference type="HOGENOM" id="CLU_2550818_0_0_10"/>
<accession>A3HU70</accession>
<dbReference type="OrthoDB" id="826830at2"/>